<dbReference type="EMBL" id="JBHTCQ010000001">
    <property type="protein sequence ID" value="MFC7404197.1"/>
    <property type="molecule type" value="Genomic_DNA"/>
</dbReference>
<keyword evidence="1" id="KW-1133">Transmembrane helix</keyword>
<feature type="transmembrane region" description="Helical" evidence="1">
    <location>
        <begin position="137"/>
        <end position="156"/>
    </location>
</feature>
<proteinExistence type="predicted"/>
<dbReference type="Pfam" id="PF07331">
    <property type="entry name" value="TctB"/>
    <property type="match status" value="1"/>
</dbReference>
<feature type="transmembrane region" description="Helical" evidence="1">
    <location>
        <begin position="27"/>
        <end position="47"/>
    </location>
</feature>
<comment type="caution">
    <text evidence="3">The sequence shown here is derived from an EMBL/GenBank/DDBJ whole genome shotgun (WGS) entry which is preliminary data.</text>
</comment>
<feature type="transmembrane region" description="Helical" evidence="1">
    <location>
        <begin position="91"/>
        <end position="108"/>
    </location>
</feature>
<accession>A0ABW2Q8C9</accession>
<dbReference type="InterPro" id="IPR009936">
    <property type="entry name" value="DUF1468"/>
</dbReference>
<gene>
    <name evidence="3" type="ORF">ACFQQL_03665</name>
</gene>
<sequence length="170" mass="17040">MTGAVDAAPARGEHQAASRAGGRTGNLAVAVVLLIVAATVVVQSLAIGEPGRPSDPGAGGYPIILAAVLAGLSLVLAFQRGGGERLPAGRAVGRVAGIVVAVVAYANAMLLTGYVLATAAFVAATAFLMGSRRPLPVAVLAVAVAVGMYYLFYVAFDVSLPRGNVERLIS</sequence>
<evidence type="ECO:0000259" key="2">
    <source>
        <dbReference type="Pfam" id="PF07331"/>
    </source>
</evidence>
<organism evidence="3 4">
    <name type="scientific">Georgenia alba</name>
    <dbReference type="NCBI Taxonomy" id="2233858"/>
    <lineage>
        <taxon>Bacteria</taxon>
        <taxon>Bacillati</taxon>
        <taxon>Actinomycetota</taxon>
        <taxon>Actinomycetes</taxon>
        <taxon>Micrococcales</taxon>
        <taxon>Bogoriellaceae</taxon>
        <taxon>Georgenia</taxon>
    </lineage>
</organism>
<dbReference type="RefSeq" id="WP_382391359.1">
    <property type="nucleotide sequence ID" value="NZ_JBHTCQ010000001.1"/>
</dbReference>
<name>A0ABW2Q8C9_9MICO</name>
<keyword evidence="1" id="KW-0472">Membrane</keyword>
<evidence type="ECO:0000256" key="1">
    <source>
        <dbReference type="SAM" id="Phobius"/>
    </source>
</evidence>
<dbReference type="Proteomes" id="UP001596455">
    <property type="component" value="Unassembled WGS sequence"/>
</dbReference>
<evidence type="ECO:0000313" key="4">
    <source>
        <dbReference type="Proteomes" id="UP001596455"/>
    </source>
</evidence>
<feature type="transmembrane region" description="Helical" evidence="1">
    <location>
        <begin position="59"/>
        <end position="79"/>
    </location>
</feature>
<feature type="domain" description="DUF1468" evidence="2">
    <location>
        <begin position="28"/>
        <end position="161"/>
    </location>
</feature>
<keyword evidence="4" id="KW-1185">Reference proteome</keyword>
<keyword evidence="1" id="KW-0812">Transmembrane</keyword>
<protein>
    <submittedName>
        <fullName evidence="3">Tripartite tricarboxylate transporter TctB family protein</fullName>
    </submittedName>
</protein>
<evidence type="ECO:0000313" key="3">
    <source>
        <dbReference type="EMBL" id="MFC7404197.1"/>
    </source>
</evidence>
<reference evidence="4" key="1">
    <citation type="journal article" date="2019" name="Int. J. Syst. Evol. Microbiol.">
        <title>The Global Catalogue of Microorganisms (GCM) 10K type strain sequencing project: providing services to taxonomists for standard genome sequencing and annotation.</title>
        <authorList>
            <consortium name="The Broad Institute Genomics Platform"/>
            <consortium name="The Broad Institute Genome Sequencing Center for Infectious Disease"/>
            <person name="Wu L."/>
            <person name="Ma J."/>
        </authorList>
    </citation>
    <scope>NUCLEOTIDE SEQUENCE [LARGE SCALE GENOMIC DNA]</scope>
    <source>
        <strain evidence="4">JCM 1490</strain>
    </source>
</reference>